<feature type="transmembrane region" description="Helical" evidence="8">
    <location>
        <begin position="244"/>
        <end position="265"/>
    </location>
</feature>
<sequence>MRPVLVYWLTAHGIPSWLAPDYATMCGLATLFGAMIALRLAARDGESMHVQARALVLAYLAALLGGYVFEWGRAIPEAVAAGSFAPIAASGRAAYGGLLAGILAPALYLRFRNGGTSWMPARRFLDRATPGMGIAFAMVRIGCFLEGCDYGKPTSSPLGVRFPIGSIAAEDHAARGWIPPGAPSLPVHATELYESLVGLAASLFAWRFLSRRRDGGAFLAWIAAYASGRFAVELLRGDDDRGLYLGLSSAQFVSLVLLAGVFLLSRRWCIDVFHRPLRAAAVLLLVLLPRTAHAQGADAIVLDTGERLTGVITELSPGDHVAIRLANGQVTTISWIFIDKLERGGRTEWVKPVSNAPAATPSPTAIPTPTPTPSPTPMAERDTRSVQYARRITLQVSLAPSLTLARPDVPSGLTSELDVLYRLRLGGSTRLDLGLEGRVYANDLAYHYGLGVPFQFALEAGRHLEVRAIFVPTHTWLVWDTKVYANVNVWALRMGAELAWVVSSHVTLGLSPIGFNVISAESVGVITSYEPRLSFGLAF</sequence>
<evidence type="ECO:0000256" key="7">
    <source>
        <dbReference type="SAM" id="MobiDB-lite"/>
    </source>
</evidence>
<evidence type="ECO:0000256" key="1">
    <source>
        <dbReference type="ARBA" id="ARBA00007150"/>
    </source>
</evidence>
<evidence type="ECO:0000313" key="9">
    <source>
        <dbReference type="EMBL" id="WXA97676.1"/>
    </source>
</evidence>
<dbReference type="InterPro" id="IPR001640">
    <property type="entry name" value="Lgt"/>
</dbReference>
<feature type="transmembrane region" description="Helical" evidence="8">
    <location>
        <begin position="22"/>
        <end position="42"/>
    </location>
</feature>
<comment type="similarity">
    <text evidence="1">Belongs to the Lgt family.</text>
</comment>
<evidence type="ECO:0000256" key="3">
    <source>
        <dbReference type="ARBA" id="ARBA00022679"/>
    </source>
</evidence>
<dbReference type="RefSeq" id="WP_394848294.1">
    <property type="nucleotide sequence ID" value="NZ_CP089982.1"/>
</dbReference>
<keyword evidence="9" id="KW-0328">Glycosyltransferase</keyword>
<keyword evidence="2" id="KW-1003">Cell membrane</keyword>
<organism evidence="9 10">
    <name type="scientific">Pendulispora brunnea</name>
    <dbReference type="NCBI Taxonomy" id="2905690"/>
    <lineage>
        <taxon>Bacteria</taxon>
        <taxon>Pseudomonadati</taxon>
        <taxon>Myxococcota</taxon>
        <taxon>Myxococcia</taxon>
        <taxon>Myxococcales</taxon>
        <taxon>Sorangiineae</taxon>
        <taxon>Pendulisporaceae</taxon>
        <taxon>Pendulispora</taxon>
    </lineage>
</organism>
<evidence type="ECO:0000256" key="8">
    <source>
        <dbReference type="SAM" id="Phobius"/>
    </source>
</evidence>
<keyword evidence="5 8" id="KW-1133">Transmembrane helix</keyword>
<dbReference type="EC" id="2.4.99.-" evidence="9"/>
<evidence type="ECO:0000256" key="5">
    <source>
        <dbReference type="ARBA" id="ARBA00022989"/>
    </source>
</evidence>
<name>A0ABZ2KGG7_9BACT</name>
<keyword evidence="4 8" id="KW-0812">Transmembrane</keyword>
<feature type="compositionally biased region" description="Pro residues" evidence="7">
    <location>
        <begin position="364"/>
        <end position="376"/>
    </location>
</feature>
<dbReference type="PANTHER" id="PTHR30589">
    <property type="entry name" value="PROLIPOPROTEIN DIACYLGLYCERYL TRANSFERASE"/>
    <property type="match status" value="1"/>
</dbReference>
<proteinExistence type="inferred from homology"/>
<dbReference type="Pfam" id="PF01790">
    <property type="entry name" value="LGT"/>
    <property type="match status" value="1"/>
</dbReference>
<gene>
    <name evidence="9" type="ORF">LZC95_12635</name>
</gene>
<evidence type="ECO:0000313" key="10">
    <source>
        <dbReference type="Proteomes" id="UP001379533"/>
    </source>
</evidence>
<dbReference type="PANTHER" id="PTHR30589:SF0">
    <property type="entry name" value="PHOSPHATIDYLGLYCEROL--PROLIPOPROTEIN DIACYLGLYCERYL TRANSFERASE"/>
    <property type="match status" value="1"/>
</dbReference>
<accession>A0ABZ2KGG7</accession>
<keyword evidence="6 8" id="KW-0472">Membrane</keyword>
<dbReference type="GO" id="GO:0016757">
    <property type="term" value="F:glycosyltransferase activity"/>
    <property type="evidence" value="ECO:0007669"/>
    <property type="project" value="UniProtKB-KW"/>
</dbReference>
<evidence type="ECO:0000256" key="4">
    <source>
        <dbReference type="ARBA" id="ARBA00022692"/>
    </source>
</evidence>
<feature type="region of interest" description="Disordered" evidence="7">
    <location>
        <begin position="353"/>
        <end position="380"/>
    </location>
</feature>
<evidence type="ECO:0000256" key="2">
    <source>
        <dbReference type="ARBA" id="ARBA00022475"/>
    </source>
</evidence>
<keyword evidence="3 9" id="KW-0808">Transferase</keyword>
<protein>
    <submittedName>
        <fullName evidence="9">Prolipoprotein diacylglyceryl transferase</fullName>
        <ecNumber evidence="9">2.4.99.-</ecNumber>
    </submittedName>
</protein>
<dbReference type="Proteomes" id="UP001379533">
    <property type="component" value="Chromosome"/>
</dbReference>
<keyword evidence="10" id="KW-1185">Reference proteome</keyword>
<feature type="transmembrane region" description="Helical" evidence="8">
    <location>
        <begin position="54"/>
        <end position="72"/>
    </location>
</feature>
<feature type="transmembrane region" description="Helical" evidence="8">
    <location>
        <begin position="215"/>
        <end position="232"/>
    </location>
</feature>
<feature type="transmembrane region" description="Helical" evidence="8">
    <location>
        <begin position="92"/>
        <end position="109"/>
    </location>
</feature>
<evidence type="ECO:0000256" key="6">
    <source>
        <dbReference type="ARBA" id="ARBA00023136"/>
    </source>
</evidence>
<dbReference type="EMBL" id="CP089982">
    <property type="protein sequence ID" value="WXA97676.1"/>
    <property type="molecule type" value="Genomic_DNA"/>
</dbReference>
<reference evidence="9 10" key="1">
    <citation type="submission" date="2021-12" db="EMBL/GenBank/DDBJ databases">
        <title>Discovery of the Pendulisporaceae a myxobacterial family with distinct sporulation behavior and unique specialized metabolism.</title>
        <authorList>
            <person name="Garcia R."/>
            <person name="Popoff A."/>
            <person name="Bader C.D."/>
            <person name="Loehr J."/>
            <person name="Walesch S."/>
            <person name="Walt C."/>
            <person name="Boldt J."/>
            <person name="Bunk B."/>
            <person name="Haeckl F.J.F.P.J."/>
            <person name="Gunesch A.P."/>
            <person name="Birkelbach J."/>
            <person name="Nuebel U."/>
            <person name="Pietschmann T."/>
            <person name="Bach T."/>
            <person name="Mueller R."/>
        </authorList>
    </citation>
    <scope>NUCLEOTIDE SEQUENCE [LARGE SCALE GENOMIC DNA]</scope>
    <source>
        <strain evidence="9 10">MSr12523</strain>
    </source>
</reference>